<dbReference type="AlphaFoldDB" id="A0A8S1LA22"/>
<evidence type="ECO:0000313" key="2">
    <source>
        <dbReference type="Proteomes" id="UP000688137"/>
    </source>
</evidence>
<evidence type="ECO:0000313" key="1">
    <source>
        <dbReference type="EMBL" id="CAD8061666.1"/>
    </source>
</evidence>
<name>A0A8S1LA22_PARPR</name>
<sequence length="97" mass="12060">MHYLSEKFYGKLDTNVYYYYQVKNENENYCASFNYQCSFLNNLLFNNYVDHTQDKLKPKLMQNVFEFVEFLQQNKKAYFKDSSRRELEKSFEQYYQI</sequence>
<protein>
    <submittedName>
        <fullName evidence="1">Uncharacterized protein</fullName>
    </submittedName>
</protein>
<dbReference type="OMA" id="QQNKKAY"/>
<gene>
    <name evidence="1" type="ORF">PPRIM_AZ9-3.1.T0320070</name>
</gene>
<accession>A0A8S1LA22</accession>
<reference evidence="1" key="1">
    <citation type="submission" date="2021-01" db="EMBL/GenBank/DDBJ databases">
        <authorList>
            <consortium name="Genoscope - CEA"/>
            <person name="William W."/>
        </authorList>
    </citation>
    <scope>NUCLEOTIDE SEQUENCE</scope>
</reference>
<dbReference type="Proteomes" id="UP000688137">
    <property type="component" value="Unassembled WGS sequence"/>
</dbReference>
<dbReference type="EMBL" id="CAJJDM010000031">
    <property type="protein sequence ID" value="CAD8061666.1"/>
    <property type="molecule type" value="Genomic_DNA"/>
</dbReference>
<keyword evidence="2" id="KW-1185">Reference proteome</keyword>
<comment type="caution">
    <text evidence="1">The sequence shown here is derived from an EMBL/GenBank/DDBJ whole genome shotgun (WGS) entry which is preliminary data.</text>
</comment>
<organism evidence="1 2">
    <name type="scientific">Paramecium primaurelia</name>
    <dbReference type="NCBI Taxonomy" id="5886"/>
    <lineage>
        <taxon>Eukaryota</taxon>
        <taxon>Sar</taxon>
        <taxon>Alveolata</taxon>
        <taxon>Ciliophora</taxon>
        <taxon>Intramacronucleata</taxon>
        <taxon>Oligohymenophorea</taxon>
        <taxon>Peniculida</taxon>
        <taxon>Parameciidae</taxon>
        <taxon>Paramecium</taxon>
    </lineage>
</organism>
<proteinExistence type="predicted"/>